<keyword evidence="2" id="KW-1185">Reference proteome</keyword>
<name>A0A7W8DGK4_9BACT</name>
<accession>A0A7W8DGK4</accession>
<dbReference type="AlphaFoldDB" id="A0A7W8DGK4"/>
<dbReference type="RefSeq" id="WP_183730211.1">
    <property type="nucleotide sequence ID" value="NZ_JACHID010000003.1"/>
</dbReference>
<dbReference type="Proteomes" id="UP000528322">
    <property type="component" value="Unassembled WGS sequence"/>
</dbReference>
<proteinExistence type="predicted"/>
<comment type="caution">
    <text evidence="1">The sequence shown here is derived from an EMBL/GenBank/DDBJ whole genome shotgun (WGS) entry which is preliminary data.</text>
</comment>
<dbReference type="EMBL" id="JACHID010000003">
    <property type="protein sequence ID" value="MBB5021467.1"/>
    <property type="molecule type" value="Genomic_DNA"/>
</dbReference>
<gene>
    <name evidence="1" type="ORF">HNR37_000776</name>
</gene>
<evidence type="ECO:0000313" key="2">
    <source>
        <dbReference type="Proteomes" id="UP000528322"/>
    </source>
</evidence>
<sequence length="304" mass="33918">MTTTFSRITVRLFVIIIIASAVAWGEETTCPPVDHFALNPQLLIYLDAFEHPVVPVRYYDGGRYHLDPGATARLDGEIQAGYHNSCDSYRLVSGNLTINGQSLNDVTGAFVYGNYQHQGDPSQSVRVELSHESGDISVGLRDENGIEGNGIVWLSQVYPARARLYSVAVRMLPDEGRSEIGIMPMQVEYLSNGQWLPANDDPLSLHRQHPEAFDVSDIKIEALGDMESDQEQYVKLAIDSTLYKQGELLLEVSYEGPMKHGVFKLTLPGDKGPQHLHRNGEVSAYFEFGVSPEMYPLVDHRRLP</sequence>
<evidence type="ECO:0000313" key="1">
    <source>
        <dbReference type="EMBL" id="MBB5021467.1"/>
    </source>
</evidence>
<protein>
    <submittedName>
        <fullName evidence="1">Uncharacterized protein</fullName>
    </submittedName>
</protein>
<organism evidence="1 2">
    <name type="scientific">Desulfurispira natronophila</name>
    <dbReference type="NCBI Taxonomy" id="682562"/>
    <lineage>
        <taxon>Bacteria</taxon>
        <taxon>Pseudomonadati</taxon>
        <taxon>Chrysiogenota</taxon>
        <taxon>Chrysiogenia</taxon>
        <taxon>Chrysiogenales</taxon>
        <taxon>Chrysiogenaceae</taxon>
        <taxon>Desulfurispira</taxon>
    </lineage>
</organism>
<reference evidence="1 2" key="1">
    <citation type="submission" date="2020-08" db="EMBL/GenBank/DDBJ databases">
        <title>Genomic Encyclopedia of Type Strains, Phase IV (KMG-IV): sequencing the most valuable type-strain genomes for metagenomic binning, comparative biology and taxonomic classification.</title>
        <authorList>
            <person name="Goeker M."/>
        </authorList>
    </citation>
    <scope>NUCLEOTIDE SEQUENCE [LARGE SCALE GENOMIC DNA]</scope>
    <source>
        <strain evidence="1 2">DSM 22071</strain>
    </source>
</reference>